<keyword evidence="6" id="KW-0067">ATP-binding</keyword>
<gene>
    <name evidence="9" type="ORF">VitviT2T_016725</name>
</gene>
<dbReference type="InterPro" id="IPR050591">
    <property type="entry name" value="GSK-3"/>
</dbReference>
<dbReference type="Pfam" id="PF00069">
    <property type="entry name" value="Pkinase"/>
    <property type="match status" value="1"/>
</dbReference>
<dbReference type="PROSITE" id="PS50011">
    <property type="entry name" value="PROTEIN_KINASE_DOM"/>
    <property type="match status" value="1"/>
</dbReference>
<evidence type="ECO:0000256" key="3">
    <source>
        <dbReference type="ARBA" id="ARBA00022679"/>
    </source>
</evidence>
<dbReference type="SMART" id="SM00220">
    <property type="entry name" value="S_TKc"/>
    <property type="match status" value="1"/>
</dbReference>
<dbReference type="EMBL" id="CP126658">
    <property type="protein sequence ID" value="WJZ98181.1"/>
    <property type="molecule type" value="Genomic_DNA"/>
</dbReference>
<evidence type="ECO:0000256" key="6">
    <source>
        <dbReference type="ARBA" id="ARBA00022840"/>
    </source>
</evidence>
<proteinExistence type="inferred from homology"/>
<evidence type="ECO:0000256" key="2">
    <source>
        <dbReference type="ARBA" id="ARBA00022527"/>
    </source>
</evidence>
<dbReference type="PANTHER" id="PTHR24057">
    <property type="entry name" value="GLYCOGEN SYNTHASE KINASE-3 ALPHA"/>
    <property type="match status" value="1"/>
</dbReference>
<evidence type="ECO:0000313" key="9">
    <source>
        <dbReference type="EMBL" id="WJZ98181.1"/>
    </source>
</evidence>
<sequence length="176" mass="20395">METNIMEAICHSLSLLLFFRVMLMLRRAIVEDVTENRNERDAVYLNLALEAVFETAYQVSRHHSRKDQHVPIIYVQLYAYQICHALNCMHSAIGVCHCDIKLQNLWVNPHTHQLHICDFGSSKKVVPGEPNKSYICSRYHRAPELIFRATEYTTANDMWSAGCFVAEFLLSIQMHP</sequence>
<dbReference type="Gene3D" id="3.30.200.20">
    <property type="entry name" value="Phosphorylase Kinase, domain 1"/>
    <property type="match status" value="1"/>
</dbReference>
<dbReference type="InterPro" id="IPR000719">
    <property type="entry name" value="Prot_kinase_dom"/>
</dbReference>
<comment type="similarity">
    <text evidence="1">Belongs to the protein kinase superfamily. CMGC Ser/Thr protein kinase family. GSK-3 subfamily.</text>
</comment>
<evidence type="ECO:0000256" key="7">
    <source>
        <dbReference type="SAM" id="SignalP"/>
    </source>
</evidence>
<organism evidence="9 10">
    <name type="scientific">Vitis vinifera</name>
    <name type="common">Grape</name>
    <dbReference type="NCBI Taxonomy" id="29760"/>
    <lineage>
        <taxon>Eukaryota</taxon>
        <taxon>Viridiplantae</taxon>
        <taxon>Streptophyta</taxon>
        <taxon>Embryophyta</taxon>
        <taxon>Tracheophyta</taxon>
        <taxon>Spermatophyta</taxon>
        <taxon>Magnoliopsida</taxon>
        <taxon>eudicotyledons</taxon>
        <taxon>Gunneridae</taxon>
        <taxon>Pentapetalae</taxon>
        <taxon>rosids</taxon>
        <taxon>Vitales</taxon>
        <taxon>Vitaceae</taxon>
        <taxon>Viteae</taxon>
        <taxon>Vitis</taxon>
    </lineage>
</organism>
<keyword evidence="5" id="KW-0418">Kinase</keyword>
<keyword evidence="10" id="KW-1185">Reference proteome</keyword>
<dbReference type="PANTHER" id="PTHR24057:SF60">
    <property type="entry name" value="SHAGGY-RELATED PROTEIN KINASE THETA"/>
    <property type="match status" value="1"/>
</dbReference>
<evidence type="ECO:0000256" key="5">
    <source>
        <dbReference type="ARBA" id="ARBA00022777"/>
    </source>
</evidence>
<evidence type="ECO:0000259" key="8">
    <source>
        <dbReference type="PROSITE" id="PS50011"/>
    </source>
</evidence>
<feature type="chain" id="PRO_5046408901" description="Protein kinase domain-containing protein" evidence="7">
    <location>
        <begin position="29"/>
        <end position="176"/>
    </location>
</feature>
<dbReference type="Gene3D" id="1.10.510.10">
    <property type="entry name" value="Transferase(Phosphotransferase) domain 1"/>
    <property type="match status" value="1"/>
</dbReference>
<name>A0ABY9CST2_VITVI</name>
<evidence type="ECO:0000256" key="4">
    <source>
        <dbReference type="ARBA" id="ARBA00022741"/>
    </source>
</evidence>
<dbReference type="SUPFAM" id="SSF56112">
    <property type="entry name" value="Protein kinase-like (PK-like)"/>
    <property type="match status" value="1"/>
</dbReference>
<evidence type="ECO:0000256" key="1">
    <source>
        <dbReference type="ARBA" id="ARBA00005527"/>
    </source>
</evidence>
<accession>A0ABY9CST2</accession>
<keyword evidence="7" id="KW-0732">Signal</keyword>
<reference evidence="9 10" key="1">
    <citation type="journal article" date="2023" name="Hortic Res">
        <title>The complete reference genome for grapevine (Vitis vinifera L.) genetics and breeding.</title>
        <authorList>
            <person name="Shi X."/>
            <person name="Cao S."/>
            <person name="Wang X."/>
            <person name="Huang S."/>
            <person name="Wang Y."/>
            <person name="Liu Z."/>
            <person name="Liu W."/>
            <person name="Leng X."/>
            <person name="Peng Y."/>
            <person name="Wang N."/>
            <person name="Wang Y."/>
            <person name="Ma Z."/>
            <person name="Xu X."/>
            <person name="Zhang F."/>
            <person name="Xue H."/>
            <person name="Zhong H."/>
            <person name="Wang Y."/>
            <person name="Zhang K."/>
            <person name="Velt A."/>
            <person name="Avia K."/>
            <person name="Holtgrawe D."/>
            <person name="Grimplet J."/>
            <person name="Matus J.T."/>
            <person name="Ware D."/>
            <person name="Wu X."/>
            <person name="Wang H."/>
            <person name="Liu C."/>
            <person name="Fang Y."/>
            <person name="Rustenholz C."/>
            <person name="Cheng Z."/>
            <person name="Xiao H."/>
            <person name="Zhou Y."/>
        </authorList>
    </citation>
    <scope>NUCLEOTIDE SEQUENCE [LARGE SCALE GENOMIC DNA]</scope>
    <source>
        <strain evidence="10">cv. Pinot noir / PN40024</strain>
        <tissue evidence="9">Leaf</tissue>
    </source>
</reference>
<keyword evidence="3" id="KW-0808">Transferase</keyword>
<keyword evidence="4" id="KW-0547">Nucleotide-binding</keyword>
<dbReference type="Proteomes" id="UP001227230">
    <property type="component" value="Chromosome 11"/>
</dbReference>
<feature type="signal peptide" evidence="7">
    <location>
        <begin position="1"/>
        <end position="28"/>
    </location>
</feature>
<protein>
    <recommendedName>
        <fullName evidence="8">Protein kinase domain-containing protein</fullName>
    </recommendedName>
</protein>
<evidence type="ECO:0000313" key="10">
    <source>
        <dbReference type="Proteomes" id="UP001227230"/>
    </source>
</evidence>
<feature type="domain" description="Protein kinase" evidence="8">
    <location>
        <begin position="1"/>
        <end position="176"/>
    </location>
</feature>
<dbReference type="InterPro" id="IPR011009">
    <property type="entry name" value="Kinase-like_dom_sf"/>
</dbReference>
<keyword evidence="2" id="KW-0723">Serine/threonine-protein kinase</keyword>